<feature type="transmembrane region" description="Helical" evidence="1">
    <location>
        <begin position="104"/>
        <end position="126"/>
    </location>
</feature>
<dbReference type="InterPro" id="IPR025597">
    <property type="entry name" value="DUF4345"/>
</dbReference>
<dbReference type="RefSeq" id="WP_343163242.1">
    <property type="nucleotide sequence ID" value="NZ_JBHRSV010000028.1"/>
</dbReference>
<comment type="caution">
    <text evidence="2">The sequence shown here is derived from an EMBL/GenBank/DDBJ whole genome shotgun (WGS) entry which is preliminary data.</text>
</comment>
<keyword evidence="1" id="KW-0472">Membrane</keyword>
<feature type="transmembrane region" description="Helical" evidence="1">
    <location>
        <begin position="48"/>
        <end position="70"/>
    </location>
</feature>
<feature type="transmembrane region" description="Helical" evidence="1">
    <location>
        <begin position="77"/>
        <end position="98"/>
    </location>
</feature>
<accession>A0ABV7A0U8</accession>
<dbReference type="Pfam" id="PF14248">
    <property type="entry name" value="DUF4345"/>
    <property type="match status" value="1"/>
</dbReference>
<evidence type="ECO:0000313" key="3">
    <source>
        <dbReference type="Proteomes" id="UP001595379"/>
    </source>
</evidence>
<evidence type="ECO:0000313" key="2">
    <source>
        <dbReference type="EMBL" id="MFC2927253.1"/>
    </source>
</evidence>
<proteinExistence type="predicted"/>
<gene>
    <name evidence="2" type="ORF">ACFOOR_14190</name>
</gene>
<name>A0ABV7A0U8_9PROT</name>
<dbReference type="Proteomes" id="UP001595379">
    <property type="component" value="Unassembled WGS sequence"/>
</dbReference>
<keyword evidence="1" id="KW-0812">Transmembrane</keyword>
<evidence type="ECO:0000256" key="1">
    <source>
        <dbReference type="SAM" id="Phobius"/>
    </source>
</evidence>
<keyword evidence="3" id="KW-1185">Reference proteome</keyword>
<feature type="transmembrane region" description="Helical" evidence="1">
    <location>
        <begin position="7"/>
        <end position="28"/>
    </location>
</feature>
<organism evidence="2 3">
    <name type="scientific">Hyphobacterium vulgare</name>
    <dbReference type="NCBI Taxonomy" id="1736751"/>
    <lineage>
        <taxon>Bacteria</taxon>
        <taxon>Pseudomonadati</taxon>
        <taxon>Pseudomonadota</taxon>
        <taxon>Alphaproteobacteria</taxon>
        <taxon>Maricaulales</taxon>
        <taxon>Maricaulaceae</taxon>
        <taxon>Hyphobacterium</taxon>
    </lineage>
</organism>
<keyword evidence="1" id="KW-1133">Transmembrane helix</keyword>
<sequence length="133" mass="13797">MTIAATVIRIVIILISVGFVFIGAIGFMQPERLAEAVSLLPQAPEGLASVRALIGAHYLAMGLVGIYAAIRIHPGWLVPLAAIEAVMVIARITSIAAGELDTAGMVQTGMEVVAASLLALGAFLPIRPLKQNA</sequence>
<dbReference type="EMBL" id="JBHRSV010000028">
    <property type="protein sequence ID" value="MFC2927253.1"/>
    <property type="molecule type" value="Genomic_DNA"/>
</dbReference>
<reference evidence="3" key="1">
    <citation type="journal article" date="2019" name="Int. J. Syst. Evol. Microbiol.">
        <title>The Global Catalogue of Microorganisms (GCM) 10K type strain sequencing project: providing services to taxonomists for standard genome sequencing and annotation.</title>
        <authorList>
            <consortium name="The Broad Institute Genomics Platform"/>
            <consortium name="The Broad Institute Genome Sequencing Center for Infectious Disease"/>
            <person name="Wu L."/>
            <person name="Ma J."/>
        </authorList>
    </citation>
    <scope>NUCLEOTIDE SEQUENCE [LARGE SCALE GENOMIC DNA]</scope>
    <source>
        <strain evidence="3">KCTC 52487</strain>
    </source>
</reference>
<protein>
    <submittedName>
        <fullName evidence="2">DUF4345 family protein</fullName>
    </submittedName>
</protein>